<evidence type="ECO:0000313" key="2">
    <source>
        <dbReference type="EMBL" id="KAF5592294.1"/>
    </source>
</evidence>
<evidence type="ECO:0000313" key="3">
    <source>
        <dbReference type="Proteomes" id="UP000547976"/>
    </source>
</evidence>
<dbReference type="Proteomes" id="UP000547976">
    <property type="component" value="Unassembled WGS sequence"/>
</dbReference>
<dbReference type="GeneID" id="59309458"/>
<organism evidence="2 3">
    <name type="scientific">Gibberella subglutinans</name>
    <name type="common">Fusarium subglutinans</name>
    <dbReference type="NCBI Taxonomy" id="42677"/>
    <lineage>
        <taxon>Eukaryota</taxon>
        <taxon>Fungi</taxon>
        <taxon>Dikarya</taxon>
        <taxon>Ascomycota</taxon>
        <taxon>Pezizomycotina</taxon>
        <taxon>Sordariomycetes</taxon>
        <taxon>Hypocreomycetidae</taxon>
        <taxon>Hypocreales</taxon>
        <taxon>Nectriaceae</taxon>
        <taxon>Fusarium</taxon>
        <taxon>Fusarium fujikuroi species complex</taxon>
    </lineage>
</organism>
<sequence length="495" mass="55505">MSTPPISPLCKDCSKVLDIDLLLDPNPDNNKGYRPYDTSKILYRFDDTWPELPGFATSSDSGCGLCKLIRDTLASQYPSTEYKGPVTGWVSRSATAIHVEPRKVFDYTVSLLPCSDDDSIPFLRPPLTEVLSSQTLNFTKKSIDHCASTCHPWKPSGSTPTRLLDIGECKANGRIRLIQTEGLPWVKFAALSYCWGNAEDAAYQPKTNSANLSERLSGFGIDAMSPVVRDAIITCEALGMRYLWVDALCILQGKADIADWEVEGQKMNDIFRNAYVTLCPSSSNSCREGFLGQRQLHPGIRVKTPITSNAVFQNESREYSIVPYEIKANSASFMFTFEFTDSKWYSRAWVWEEVNFSARLVIFSPTFVFFRCPEILICENGARNETAVIQKGLGEYHSKRYQEAQAFAFFRKCAESISTLDISFESDRLAAVAGVAKQVAQATGSEYAAGLWVEDVFKDLIFERNTRDKGGLEKYVKSLRDRHLDIGPTWSWPGH</sequence>
<accession>A0A8H5UNH8</accession>
<keyword evidence="3" id="KW-1185">Reference proteome</keyword>
<gene>
    <name evidence="2" type="ORF">FSUBG_10187</name>
</gene>
<dbReference type="PANTHER" id="PTHR33112:SF16">
    <property type="entry name" value="HETEROKARYON INCOMPATIBILITY DOMAIN-CONTAINING PROTEIN"/>
    <property type="match status" value="1"/>
</dbReference>
<dbReference type="Pfam" id="PF06985">
    <property type="entry name" value="HET"/>
    <property type="match status" value="1"/>
</dbReference>
<dbReference type="EMBL" id="JAAOAV010000172">
    <property type="protein sequence ID" value="KAF5592294.1"/>
    <property type="molecule type" value="Genomic_DNA"/>
</dbReference>
<evidence type="ECO:0000259" key="1">
    <source>
        <dbReference type="Pfam" id="PF06985"/>
    </source>
</evidence>
<dbReference type="OrthoDB" id="2958217at2759"/>
<dbReference type="RefSeq" id="XP_036534295.1">
    <property type="nucleotide sequence ID" value="XM_036674740.1"/>
</dbReference>
<dbReference type="PANTHER" id="PTHR33112">
    <property type="entry name" value="DOMAIN PROTEIN, PUTATIVE-RELATED"/>
    <property type="match status" value="1"/>
</dbReference>
<dbReference type="InterPro" id="IPR010730">
    <property type="entry name" value="HET"/>
</dbReference>
<protein>
    <submittedName>
        <fullName evidence="2">Neutral alkaline non-lysosomal ceramidase</fullName>
    </submittedName>
</protein>
<proteinExistence type="predicted"/>
<reference evidence="2 3" key="1">
    <citation type="submission" date="2020-05" db="EMBL/GenBank/DDBJ databases">
        <title>Identification and distribution of gene clusters putatively required for synthesis of sphingolipid metabolism inhibitors in phylogenetically diverse species of the filamentous fungus Fusarium.</title>
        <authorList>
            <person name="Kim H.-S."/>
            <person name="Busman M."/>
            <person name="Brown D.W."/>
            <person name="Divon H."/>
            <person name="Uhlig S."/>
            <person name="Proctor R.H."/>
        </authorList>
    </citation>
    <scope>NUCLEOTIDE SEQUENCE [LARGE SCALE GENOMIC DNA]</scope>
    <source>
        <strain evidence="2 3">NRRL 66333</strain>
    </source>
</reference>
<feature type="domain" description="Heterokaryon incompatibility" evidence="1">
    <location>
        <begin position="188"/>
        <end position="353"/>
    </location>
</feature>
<comment type="caution">
    <text evidence="2">The sequence shown here is derived from an EMBL/GenBank/DDBJ whole genome shotgun (WGS) entry which is preliminary data.</text>
</comment>
<name>A0A8H5UNH8_GIBSU</name>
<dbReference type="AlphaFoldDB" id="A0A8H5UNH8"/>